<dbReference type="AlphaFoldDB" id="W7FEX9"/>
<keyword evidence="1" id="KW-1133">Transmembrane helix</keyword>
<protein>
    <submittedName>
        <fullName evidence="2">Uncharacterized protein</fullName>
    </submittedName>
</protein>
<dbReference type="Proteomes" id="UP000030688">
    <property type="component" value="Unassembled WGS sequence"/>
</dbReference>
<keyword evidence="1" id="KW-0472">Membrane</keyword>
<evidence type="ECO:0000313" key="3">
    <source>
        <dbReference type="Proteomes" id="UP000030688"/>
    </source>
</evidence>
<accession>W7FEX9</accession>
<proteinExistence type="predicted"/>
<evidence type="ECO:0000256" key="1">
    <source>
        <dbReference type="SAM" id="Phobius"/>
    </source>
</evidence>
<gene>
    <name evidence="2" type="ORF">PFBG_02025</name>
</gene>
<sequence length="78" mass="9264">MERDELKKGHKVVLCEENNDGMKKSDEYFSYIDENNINDYINDENGNHDDNKYIHMMIINIFIVMIIIMLIIVPILVM</sequence>
<evidence type="ECO:0000313" key="2">
    <source>
        <dbReference type="EMBL" id="EUR73163.1"/>
    </source>
</evidence>
<dbReference type="EMBL" id="KE123608">
    <property type="protein sequence ID" value="EUR73163.1"/>
    <property type="molecule type" value="Genomic_DNA"/>
</dbReference>
<name>W7FEX9_PLAF8</name>
<reference evidence="2 3" key="2">
    <citation type="submission" date="2013-02" db="EMBL/GenBank/DDBJ databases">
        <title>The Genome Sequence of Plasmodium falciparum 7G8.</title>
        <authorList>
            <consortium name="The Broad Institute Genome Sequencing Platform"/>
            <consortium name="The Broad Institute Genome Sequencing Center for Infectious Disease"/>
            <person name="Neafsey D."/>
            <person name="Cheeseman I."/>
            <person name="Volkman S."/>
            <person name="Adams J."/>
            <person name="Walker B."/>
            <person name="Young S.K."/>
            <person name="Zeng Q."/>
            <person name="Gargeya S."/>
            <person name="Fitzgerald M."/>
            <person name="Haas B."/>
            <person name="Abouelleil A."/>
            <person name="Alvarado L."/>
            <person name="Arachchi H.M."/>
            <person name="Berlin A.M."/>
            <person name="Chapman S.B."/>
            <person name="Dewar J."/>
            <person name="Goldberg J."/>
            <person name="Griggs A."/>
            <person name="Gujja S."/>
            <person name="Hansen M."/>
            <person name="Howarth C."/>
            <person name="Imamovic A."/>
            <person name="Larimer J."/>
            <person name="McCowan C."/>
            <person name="Murphy C."/>
            <person name="Neiman D."/>
            <person name="Pearson M."/>
            <person name="Priest M."/>
            <person name="Roberts A."/>
            <person name="Saif S."/>
            <person name="Shea T."/>
            <person name="Sisk P."/>
            <person name="Sykes S."/>
            <person name="Wortman J."/>
            <person name="Nusbaum C."/>
            <person name="Birren B."/>
        </authorList>
    </citation>
    <scope>NUCLEOTIDE SEQUENCE [LARGE SCALE GENOMIC DNA]</scope>
    <source>
        <strain evidence="2 3">7G8</strain>
    </source>
</reference>
<keyword evidence="1" id="KW-0812">Transmembrane</keyword>
<organism evidence="2 3">
    <name type="scientific">Plasmodium falciparum (isolate 7G8)</name>
    <dbReference type="NCBI Taxonomy" id="57266"/>
    <lineage>
        <taxon>Eukaryota</taxon>
        <taxon>Sar</taxon>
        <taxon>Alveolata</taxon>
        <taxon>Apicomplexa</taxon>
        <taxon>Aconoidasida</taxon>
        <taxon>Haemosporida</taxon>
        <taxon>Plasmodiidae</taxon>
        <taxon>Plasmodium</taxon>
        <taxon>Plasmodium (Laverania)</taxon>
    </lineage>
</organism>
<reference evidence="3" key="1">
    <citation type="submission" date="2007-11" db="EMBL/GenBank/DDBJ databases">
        <authorList>
            <consortium name="The Broad Institute Genome Sequencing Platform"/>
            <person name="Volkman S.K."/>
            <person name="Daily J.P."/>
            <person name="Sarr O."/>
            <person name="Ndiaye D."/>
            <person name="Ndir O."/>
            <person name="Mboup S."/>
            <person name="Lukens A."/>
            <person name="Stange-Thomann N."/>
            <person name="Mauceli E."/>
            <person name="Gnerre S."/>
            <person name="Jaffe D."/>
            <person name="Zainoun J."/>
            <person name="Wiegand R.C."/>
            <person name="Birren B."/>
            <person name="Galagan J."/>
            <person name="Lander E."/>
            <person name="Wirth D.F."/>
        </authorList>
    </citation>
    <scope>NUCLEOTIDE SEQUENCE [LARGE SCALE GENOMIC DNA]</scope>
    <source>
        <strain evidence="3">7G8</strain>
    </source>
</reference>
<feature type="transmembrane region" description="Helical" evidence="1">
    <location>
        <begin position="53"/>
        <end position="77"/>
    </location>
</feature>